<keyword evidence="4" id="KW-1185">Reference proteome</keyword>
<evidence type="ECO:0008006" key="5">
    <source>
        <dbReference type="Google" id="ProtNLM"/>
    </source>
</evidence>
<dbReference type="EMBL" id="AGAY01000072">
    <property type="protein sequence ID" value="EGY51698.1"/>
    <property type="molecule type" value="Genomic_DNA"/>
</dbReference>
<sequence length="287" mass="32227">TIQVAHASSRKPWRIIPPFPYPFLSMQNDRWLIHRRLAEDTAQRLDIVTATPQHVLLFGADADHSRRLLAERYPKAVFSEYDARADFLQASAEARCSGWWQKLTGKNSVAQSCQPPDAALPEAQADWLWANLGLVPAAAAPVPVLENWARALKTDGLLFFTHFGIDTLAEITGYLKQQGIRADSPFTDMHDLGDMLFHHGFYDPVMDTAKLHLNYARADTFWQDMDTLGIWQALSFDDEAAARAAVNRGFADGILGSVTLETVYGHALKKLQLPANEQPVQFYPRPR</sequence>
<dbReference type="HOGENOM" id="CLU_046586_2_1_4"/>
<evidence type="ECO:0000313" key="4">
    <source>
        <dbReference type="Proteomes" id="UP000003019"/>
    </source>
</evidence>
<dbReference type="InterPro" id="IPR050602">
    <property type="entry name" value="Malonyl-ACP_OMT"/>
</dbReference>
<dbReference type="SUPFAM" id="SSF53335">
    <property type="entry name" value="S-adenosyl-L-methionine-dependent methyltransferases"/>
    <property type="match status" value="1"/>
</dbReference>
<dbReference type="AlphaFoldDB" id="G4CKE2"/>
<dbReference type="GO" id="GO:0008168">
    <property type="term" value="F:methyltransferase activity"/>
    <property type="evidence" value="ECO:0007669"/>
    <property type="project" value="UniProtKB-KW"/>
</dbReference>
<evidence type="ECO:0000256" key="1">
    <source>
        <dbReference type="ARBA" id="ARBA00022603"/>
    </source>
</evidence>
<reference evidence="3 4" key="1">
    <citation type="submission" date="2011-05" db="EMBL/GenBank/DDBJ databases">
        <authorList>
            <person name="Muzny D."/>
            <person name="Qin X."/>
            <person name="Deng J."/>
            <person name="Jiang H."/>
            <person name="Liu Y."/>
            <person name="Qu J."/>
            <person name="Song X.-Z."/>
            <person name="Zhang L."/>
            <person name="Thornton R."/>
            <person name="Coyle M."/>
            <person name="Francisco L."/>
            <person name="Jackson L."/>
            <person name="Javaid M."/>
            <person name="Korchina V."/>
            <person name="Kovar C."/>
            <person name="Mata R."/>
            <person name="Mathew T."/>
            <person name="Ngo R."/>
            <person name="Nguyen L."/>
            <person name="Nguyen N."/>
            <person name="Okwuonu G."/>
            <person name="Ongeri F."/>
            <person name="Pham C."/>
            <person name="Simmons D."/>
            <person name="Wilczek-Boney K."/>
            <person name="Hale W."/>
            <person name="Jakkamsetti A."/>
            <person name="Pham P."/>
            <person name="Ruth R."/>
            <person name="San Lucas F."/>
            <person name="Warren J."/>
            <person name="Zhang J."/>
            <person name="Zhao Z."/>
            <person name="Zhou C."/>
            <person name="Zhu D."/>
            <person name="Lee S."/>
            <person name="Bess C."/>
            <person name="Blankenburg K."/>
            <person name="Forbes L."/>
            <person name="Fu Q."/>
            <person name="Gubbala S."/>
            <person name="Hirani K."/>
            <person name="Jayaseelan J.C."/>
            <person name="Lara F."/>
            <person name="Munidasa M."/>
            <person name="Palculict T."/>
            <person name="Patil S."/>
            <person name="Pu L.-L."/>
            <person name="Saada N."/>
            <person name="Tang L."/>
            <person name="Weissenberger G."/>
            <person name="Zhu Y."/>
            <person name="Hemphill L."/>
            <person name="Shang Y."/>
            <person name="Youmans B."/>
            <person name="Ayvaz T."/>
            <person name="Ross M."/>
            <person name="Santibanez J."/>
            <person name="Aqrawi P."/>
            <person name="Gross S."/>
            <person name="Joshi V."/>
            <person name="Fowler G."/>
            <person name="Nazareth L."/>
            <person name="Reid J."/>
            <person name="Worley K."/>
            <person name="Petrosino J."/>
            <person name="Highlander S."/>
            <person name="Gibbs R."/>
        </authorList>
    </citation>
    <scope>NUCLEOTIDE SEQUENCE [LARGE SCALE GENOMIC DNA]</scope>
    <source>
        <strain evidence="3 4">871</strain>
    </source>
</reference>
<accession>G4CKE2</accession>
<organism evidence="3 4">
    <name type="scientific">Neisseria shayeganii 871</name>
    <dbReference type="NCBI Taxonomy" id="1032488"/>
    <lineage>
        <taxon>Bacteria</taxon>
        <taxon>Pseudomonadati</taxon>
        <taxon>Pseudomonadota</taxon>
        <taxon>Betaproteobacteria</taxon>
        <taxon>Neisseriales</taxon>
        <taxon>Neisseriaceae</taxon>
        <taxon>Neisseria</taxon>
    </lineage>
</organism>
<dbReference type="PATRIC" id="fig|1032488.3.peg.1975"/>
<name>G4CKE2_9NEIS</name>
<gene>
    <name evidence="3" type="ORF">HMPREF9371_2082</name>
</gene>
<keyword evidence="1" id="KW-0489">Methyltransferase</keyword>
<dbReference type="PANTHER" id="PTHR13090">
    <property type="entry name" value="ARGININE-HYDROXYLASE NDUFAF5, MITOCHONDRIAL"/>
    <property type="match status" value="1"/>
</dbReference>
<dbReference type="STRING" id="1032488.HMPREF9371_2082"/>
<protein>
    <recommendedName>
        <fullName evidence="5">Methyltransferase</fullName>
    </recommendedName>
</protein>
<evidence type="ECO:0000313" key="3">
    <source>
        <dbReference type="EMBL" id="EGY51698.1"/>
    </source>
</evidence>
<dbReference type="Gene3D" id="3.40.50.150">
    <property type="entry name" value="Vaccinia Virus protein VP39"/>
    <property type="match status" value="1"/>
</dbReference>
<proteinExistence type="predicted"/>
<keyword evidence="2" id="KW-0808">Transferase</keyword>
<evidence type="ECO:0000256" key="2">
    <source>
        <dbReference type="ARBA" id="ARBA00022679"/>
    </source>
</evidence>
<dbReference type="PANTHER" id="PTHR13090:SF1">
    <property type="entry name" value="ARGININE-HYDROXYLASE NDUFAF5, MITOCHONDRIAL"/>
    <property type="match status" value="1"/>
</dbReference>
<dbReference type="InterPro" id="IPR029063">
    <property type="entry name" value="SAM-dependent_MTases_sf"/>
</dbReference>
<comment type="caution">
    <text evidence="3">The sequence shown here is derived from an EMBL/GenBank/DDBJ whole genome shotgun (WGS) entry which is preliminary data.</text>
</comment>
<feature type="non-terminal residue" evidence="3">
    <location>
        <position position="1"/>
    </location>
</feature>
<dbReference type="GO" id="GO:0032259">
    <property type="term" value="P:methylation"/>
    <property type="evidence" value="ECO:0007669"/>
    <property type="project" value="UniProtKB-KW"/>
</dbReference>
<dbReference type="Proteomes" id="UP000003019">
    <property type="component" value="Unassembled WGS sequence"/>
</dbReference>